<evidence type="ECO:0000313" key="4">
    <source>
        <dbReference type="Proteomes" id="UP000247233"/>
    </source>
</evidence>
<dbReference type="VEuPathDB" id="FungiDB:BO70DRAFT_362000"/>
<dbReference type="GO" id="GO:0016787">
    <property type="term" value="F:hydrolase activity"/>
    <property type="evidence" value="ECO:0007669"/>
    <property type="project" value="UniProtKB-KW"/>
</dbReference>
<dbReference type="OrthoDB" id="408631at2759"/>
<feature type="domain" description="Alpha/beta hydrolase fold-3" evidence="2">
    <location>
        <begin position="22"/>
        <end position="210"/>
    </location>
</feature>
<dbReference type="PANTHER" id="PTHR48081">
    <property type="entry name" value="AB HYDROLASE SUPERFAMILY PROTEIN C4A8.06C"/>
    <property type="match status" value="1"/>
</dbReference>
<organism evidence="3 4">
    <name type="scientific">Aspergillus heteromorphus CBS 117.55</name>
    <dbReference type="NCBI Taxonomy" id="1448321"/>
    <lineage>
        <taxon>Eukaryota</taxon>
        <taxon>Fungi</taxon>
        <taxon>Dikarya</taxon>
        <taxon>Ascomycota</taxon>
        <taxon>Pezizomycotina</taxon>
        <taxon>Eurotiomycetes</taxon>
        <taxon>Eurotiomycetidae</taxon>
        <taxon>Eurotiales</taxon>
        <taxon>Aspergillaceae</taxon>
        <taxon>Aspergillus</taxon>
        <taxon>Aspergillus subgen. Circumdati</taxon>
    </lineage>
</organism>
<protein>
    <submittedName>
        <fullName evidence="3">Alpha/beta-hydrolase</fullName>
    </submittedName>
</protein>
<name>A0A317W8G3_9EURO</name>
<accession>A0A317W8G3</accession>
<dbReference type="RefSeq" id="XP_025399276.1">
    <property type="nucleotide sequence ID" value="XM_025543182.1"/>
</dbReference>
<sequence>MLTTRIFFPPGHQPGNLLPLYINIHGGGFAVCDAGVDDRFCVAWAKRTGMLVVSLDYRKVPRYPFPRGTEDIAAQVAEVLQDESLPIDRAKVVIGGFSAGGHLALSAAQVAPLKGLVQAAIVYYPIVDFSHPPNEKMESRPYADGPKDNLGEAGWYLDWGYVCVGQNRRDPVLSPCYAQPEDLPPKIYMVSAQWDMLRLEAQQMIHRLAGLDEKEDQEAPFEKGPYKWTLAMGCAHGFTHGYGKDPVEKAKKKQQCEQIYHEAHEWLKKDVLV</sequence>
<gene>
    <name evidence="3" type="ORF">BO70DRAFT_362000</name>
</gene>
<dbReference type="GeneID" id="37065419"/>
<evidence type="ECO:0000256" key="1">
    <source>
        <dbReference type="ARBA" id="ARBA00022801"/>
    </source>
</evidence>
<dbReference type="Gene3D" id="3.40.50.1820">
    <property type="entry name" value="alpha/beta hydrolase"/>
    <property type="match status" value="1"/>
</dbReference>
<reference evidence="3 4" key="1">
    <citation type="submission" date="2016-12" db="EMBL/GenBank/DDBJ databases">
        <title>The genomes of Aspergillus section Nigri reveals drivers in fungal speciation.</title>
        <authorList>
            <consortium name="DOE Joint Genome Institute"/>
            <person name="Vesth T.C."/>
            <person name="Nybo J."/>
            <person name="Theobald S."/>
            <person name="Brandl J."/>
            <person name="Frisvad J.C."/>
            <person name="Nielsen K.F."/>
            <person name="Lyhne E.K."/>
            <person name="Kogle M.E."/>
            <person name="Kuo A."/>
            <person name="Riley R."/>
            <person name="Clum A."/>
            <person name="Nolan M."/>
            <person name="Lipzen A."/>
            <person name="Salamov A."/>
            <person name="Henrissat B."/>
            <person name="Wiebenga A."/>
            <person name="De Vries R.P."/>
            <person name="Grigoriev I.V."/>
            <person name="Mortensen U.H."/>
            <person name="Andersen M.R."/>
            <person name="Baker S.E."/>
        </authorList>
    </citation>
    <scope>NUCLEOTIDE SEQUENCE [LARGE SCALE GENOMIC DNA]</scope>
    <source>
        <strain evidence="3 4">CBS 117.55</strain>
    </source>
</reference>
<proteinExistence type="predicted"/>
<dbReference type="STRING" id="1448321.A0A317W8G3"/>
<dbReference type="PANTHER" id="PTHR48081:SF8">
    <property type="entry name" value="ALPHA_BETA HYDROLASE FOLD-3 DOMAIN-CONTAINING PROTEIN-RELATED"/>
    <property type="match status" value="1"/>
</dbReference>
<dbReference type="EMBL" id="MSFL01000012">
    <property type="protein sequence ID" value="PWY82011.1"/>
    <property type="molecule type" value="Genomic_DNA"/>
</dbReference>
<dbReference type="Proteomes" id="UP000247233">
    <property type="component" value="Unassembled WGS sequence"/>
</dbReference>
<dbReference type="SUPFAM" id="SSF53474">
    <property type="entry name" value="alpha/beta-Hydrolases"/>
    <property type="match status" value="1"/>
</dbReference>
<dbReference type="InterPro" id="IPR050300">
    <property type="entry name" value="GDXG_lipolytic_enzyme"/>
</dbReference>
<comment type="caution">
    <text evidence="3">The sequence shown here is derived from an EMBL/GenBank/DDBJ whole genome shotgun (WGS) entry which is preliminary data.</text>
</comment>
<dbReference type="Pfam" id="PF07859">
    <property type="entry name" value="Abhydrolase_3"/>
    <property type="match status" value="1"/>
</dbReference>
<keyword evidence="4" id="KW-1185">Reference proteome</keyword>
<evidence type="ECO:0000259" key="2">
    <source>
        <dbReference type="Pfam" id="PF07859"/>
    </source>
</evidence>
<dbReference type="InterPro" id="IPR029058">
    <property type="entry name" value="AB_hydrolase_fold"/>
</dbReference>
<keyword evidence="1 3" id="KW-0378">Hydrolase</keyword>
<dbReference type="InterPro" id="IPR013094">
    <property type="entry name" value="AB_hydrolase_3"/>
</dbReference>
<evidence type="ECO:0000313" key="3">
    <source>
        <dbReference type="EMBL" id="PWY82011.1"/>
    </source>
</evidence>
<dbReference type="AlphaFoldDB" id="A0A317W8G3"/>